<reference evidence="1 2" key="1">
    <citation type="journal article" date="2015" name="Nature">
        <title>rRNA introns, odd ribosomes, and small enigmatic genomes across a large radiation of phyla.</title>
        <authorList>
            <person name="Brown C.T."/>
            <person name="Hug L.A."/>
            <person name="Thomas B.C."/>
            <person name="Sharon I."/>
            <person name="Castelle C.J."/>
            <person name="Singh A."/>
            <person name="Wilkins M.J."/>
            <person name="Williams K.H."/>
            <person name="Banfield J.F."/>
        </authorList>
    </citation>
    <scope>NUCLEOTIDE SEQUENCE [LARGE SCALE GENOMIC DNA]</scope>
</reference>
<proteinExistence type="predicted"/>
<dbReference type="AlphaFoldDB" id="A0A0G0NL23"/>
<dbReference type="Proteomes" id="UP000034324">
    <property type="component" value="Unassembled WGS sequence"/>
</dbReference>
<evidence type="ECO:0008006" key="3">
    <source>
        <dbReference type="Google" id="ProtNLM"/>
    </source>
</evidence>
<gene>
    <name evidence="1" type="ORF">US99_C0034G0003</name>
</gene>
<dbReference type="EMBL" id="LBVC01000034">
    <property type="protein sequence ID" value="KKQ77791.1"/>
    <property type="molecule type" value="Genomic_DNA"/>
</dbReference>
<sequence length="159" mass="18530">MNNLLNTILKDTFSVNLLKHRLRILKSNLLKTFFGSNQEELSLCAEDINWLKSIPLPLYQQFDKDNVYQIFSNLEMEISKLKVLTIYLTFEPDEITLSQIGAFARKTFDPTLLLDIKLNPNLIAGTAFAWKGIYKDYSLHAKIEEKKPEILEGFKRFLR</sequence>
<evidence type="ECO:0000313" key="1">
    <source>
        <dbReference type="EMBL" id="KKQ77791.1"/>
    </source>
</evidence>
<name>A0A0G0NL23_9BACT</name>
<comment type="caution">
    <text evidence="1">The sequence shown here is derived from an EMBL/GenBank/DDBJ whole genome shotgun (WGS) entry which is preliminary data.</text>
</comment>
<protein>
    <recommendedName>
        <fullName evidence="3">F-type ATPase subunit delta</fullName>
    </recommendedName>
</protein>
<organism evidence="1 2">
    <name type="scientific">Candidatus Daviesbacteria bacterium GW2011_GWF2_38_6</name>
    <dbReference type="NCBI Taxonomy" id="1618432"/>
    <lineage>
        <taxon>Bacteria</taxon>
        <taxon>Candidatus Daviesiibacteriota</taxon>
    </lineage>
</organism>
<evidence type="ECO:0000313" key="2">
    <source>
        <dbReference type="Proteomes" id="UP000034324"/>
    </source>
</evidence>
<accession>A0A0G0NL23</accession>